<protein>
    <submittedName>
        <fullName evidence="10">Sucrase-isomaltase, intestinal</fullName>
    </submittedName>
</protein>
<sequence length="1081" mass="120458">MRLVLRFIFVGYVLWTGFIEANGYVDLNDMDRLSVLDDHRMVKQRSFDESIMLPRKEAIVQPIERVNCMPEIDNYSINRTACQESGCIYDRDVDRDQYPPCYLPRRSGYVQKGAAAAGSSITLESLPDVQCRYGDNLSPIEFSAEEMSGSTQNIRISKPGRFEPKLHIPRGVYATGEQFSVTKSNSTGVFSFKVIRNSTNAVVWDTSIGGMMFADQFIQIAAYVGAKFLYGIGENSQQTLKLKLSQYQTWPMFGRNHPVDSTPVDYIFSNRKNAYGVYPFYVGIEADSKAHGVLILNSNAQEIELAPGPHVIYRTIGGILDLYFFPGPTAEDVIKQYLALVGYPELPPYWSLGFQLSRSGYNDLEEMKTAVANVRNASIPIDVAHADVDYMDMYQDFTIGSNWQKLPEYVQEMHADGMRVTLALDPTIAANSVTFETALNAGAGFIEWERMDQVPKTTQSLYQLANNTKIMLGIGRPSVHVAFPDFSTARTTSWWALEIENFWKKVTFDGLVLSMNEPANFRTNGKKWRDEFPYHGDLEPLMCPLTGNDSNYDAPPYQTYAVYLYDHKDPLSSKTLCMLGRTSHGPLYDTKSIYSLHETQATSYALSRLQRKRPHILTRSSFPSTSRHAGHWLGDNFAHWHSLRASIVAIQDLSIFGVPYVGADICGTIGDASEELCLRWQQLGAFYTFMRNNNDRSSAPQEPSQWPSVAAATRQANRFRYNYLPYLYTLLYKVAVVGGTAIRPVFFEFQNDDAALHCSNQFMWGPAMLIVPVIEQGAERVYAYLPRNATWYSLRNSDYGTRMSTGFQYVAAPLTQLIPVYVRGGYIVPRQAPGLTTAQSRNNPFEILIAFDDDGSRPASGTLFWDDGESLLKDKKYCEWSFSANITPQLTSVTIKRNGPKVPTDIPTLDRIEIFGCRHTPQFESAKLNGRSISITNCSTHDSSKGVISISCEQLLKLNSSDSEMVLTWSHTLTPPTTTATRPPAVSPSTSTVIASTPSTSTVGVTLTPSGNTVSASSTPSTSTKDPSTSTEIAPTSSIPSISTDDPAPATASAVTSHNYFCAQHFLIIILALNSFVRFLH</sequence>
<dbReference type="InterPro" id="IPR044913">
    <property type="entry name" value="P_trefoil_dom_sf"/>
</dbReference>
<feature type="chain" id="PRO_5018013162" evidence="8">
    <location>
        <begin position="22"/>
        <end position="1081"/>
    </location>
</feature>
<feature type="compositionally biased region" description="Low complexity" evidence="7">
    <location>
        <begin position="974"/>
        <end position="992"/>
    </location>
</feature>
<keyword evidence="3" id="KW-0472">Membrane</keyword>
<dbReference type="InterPro" id="IPR011013">
    <property type="entry name" value="Gal_mutarotase_sf_dom"/>
</dbReference>
<dbReference type="Pfam" id="PF01055">
    <property type="entry name" value="Glyco_hydro_31_2nd"/>
    <property type="match status" value="1"/>
</dbReference>
<evidence type="ECO:0000256" key="7">
    <source>
        <dbReference type="SAM" id="MobiDB-lite"/>
    </source>
</evidence>
<feature type="compositionally biased region" description="Polar residues" evidence="7">
    <location>
        <begin position="993"/>
        <end position="1012"/>
    </location>
</feature>
<dbReference type="PANTHER" id="PTHR22762:SF94">
    <property type="entry name" value="P-TYPE DOMAIN-CONTAINING PROTEIN"/>
    <property type="match status" value="1"/>
</dbReference>
<evidence type="ECO:0000256" key="6">
    <source>
        <dbReference type="RuleBase" id="RU361185"/>
    </source>
</evidence>
<feature type="signal peptide" evidence="8">
    <location>
        <begin position="1"/>
        <end position="21"/>
    </location>
</feature>
<dbReference type="InterPro" id="IPR017853">
    <property type="entry name" value="GH"/>
</dbReference>
<keyword evidence="6" id="KW-0326">Glycosidase</keyword>
<evidence type="ECO:0000256" key="8">
    <source>
        <dbReference type="SAM" id="SignalP"/>
    </source>
</evidence>
<proteinExistence type="evidence at transcript level"/>
<dbReference type="Gene3D" id="2.60.40.1180">
    <property type="entry name" value="Golgi alpha-mannosidase II"/>
    <property type="match status" value="2"/>
</dbReference>
<dbReference type="CDD" id="cd00111">
    <property type="entry name" value="Trefoil"/>
    <property type="match status" value="1"/>
</dbReference>
<dbReference type="EMBL" id="MH047635">
    <property type="protein sequence ID" value="AZA15228.1"/>
    <property type="molecule type" value="mRNA"/>
</dbReference>
<accession>A0A3G6JE30</accession>
<dbReference type="SUPFAM" id="SSF51011">
    <property type="entry name" value="Glycosyl hydrolase domain"/>
    <property type="match status" value="1"/>
</dbReference>
<dbReference type="SUPFAM" id="SSF51445">
    <property type="entry name" value="(Trans)glycosidases"/>
    <property type="match status" value="1"/>
</dbReference>
<dbReference type="CDD" id="cd14752">
    <property type="entry name" value="GH31_N"/>
    <property type="match status" value="1"/>
</dbReference>
<dbReference type="SUPFAM" id="SSF74650">
    <property type="entry name" value="Galactose mutarotase-like"/>
    <property type="match status" value="1"/>
</dbReference>
<keyword evidence="6" id="KW-0378">Hydrolase</keyword>
<dbReference type="GO" id="GO:0016020">
    <property type="term" value="C:membrane"/>
    <property type="evidence" value="ECO:0007669"/>
    <property type="project" value="UniProtKB-SubCell"/>
</dbReference>
<name>A0A3G6JE30_9BILA</name>
<dbReference type="GO" id="GO:0004558">
    <property type="term" value="F:alpha-1,4-glucosidase activity"/>
    <property type="evidence" value="ECO:0007669"/>
    <property type="project" value="TreeGrafter"/>
</dbReference>
<evidence type="ECO:0000256" key="2">
    <source>
        <dbReference type="ARBA" id="ARBA00007806"/>
    </source>
</evidence>
<dbReference type="GO" id="GO:0030246">
    <property type="term" value="F:carbohydrate binding"/>
    <property type="evidence" value="ECO:0007669"/>
    <property type="project" value="InterPro"/>
</dbReference>
<dbReference type="PROSITE" id="PS51448">
    <property type="entry name" value="P_TREFOIL_2"/>
    <property type="match status" value="1"/>
</dbReference>
<reference evidence="10" key="1">
    <citation type="submission" date="2018-03" db="EMBL/GenBank/DDBJ databases">
        <title>A comparison of the expression on the transcriptome analysis of Anisakis pegreffii L3 and L4.</title>
        <authorList>
            <person name="Nam U.-H."/>
            <person name="Kim J.-O."/>
            <person name="Kim J.-H."/>
        </authorList>
    </citation>
    <scope>NUCLEOTIDE SEQUENCE</scope>
    <source>
        <tissue evidence="10">Whole body</tissue>
    </source>
</reference>
<dbReference type="InterPro" id="IPR013780">
    <property type="entry name" value="Glyco_hydro_b"/>
</dbReference>
<dbReference type="InterPro" id="IPR000519">
    <property type="entry name" value="P_trefoil_dom"/>
</dbReference>
<evidence type="ECO:0000259" key="9">
    <source>
        <dbReference type="PROSITE" id="PS51448"/>
    </source>
</evidence>
<feature type="domain" description="P-type" evidence="9">
    <location>
        <begin position="56"/>
        <end position="105"/>
    </location>
</feature>
<feature type="region of interest" description="Disordered" evidence="7">
    <location>
        <begin position="974"/>
        <end position="1049"/>
    </location>
</feature>
<dbReference type="GO" id="GO:0005975">
    <property type="term" value="P:carbohydrate metabolic process"/>
    <property type="evidence" value="ECO:0007669"/>
    <property type="project" value="InterPro"/>
</dbReference>
<gene>
    <name evidence="10" type="primary">SI</name>
</gene>
<organism evidence="10">
    <name type="scientific">Anisakis pegreffii</name>
    <dbReference type="NCBI Taxonomy" id="303229"/>
    <lineage>
        <taxon>Eukaryota</taxon>
        <taxon>Metazoa</taxon>
        <taxon>Ecdysozoa</taxon>
        <taxon>Nematoda</taxon>
        <taxon>Chromadorea</taxon>
        <taxon>Rhabditida</taxon>
        <taxon>Spirurina</taxon>
        <taxon>Ascaridomorpha</taxon>
        <taxon>Ascaridoidea</taxon>
        <taxon>Anisakidae</taxon>
        <taxon>Anisakis</taxon>
        <taxon>Anisakis simplex complex</taxon>
    </lineage>
</organism>
<dbReference type="AlphaFoldDB" id="A0A3G6JE30"/>
<dbReference type="Gene3D" id="4.10.110.10">
    <property type="entry name" value="Spasmolytic Protein, domain 1"/>
    <property type="match status" value="1"/>
</dbReference>
<keyword evidence="4" id="KW-1015">Disulfide bond</keyword>
<evidence type="ECO:0000256" key="4">
    <source>
        <dbReference type="ARBA" id="ARBA00023157"/>
    </source>
</evidence>
<dbReference type="Gene3D" id="3.20.20.80">
    <property type="entry name" value="Glycosidases"/>
    <property type="match status" value="1"/>
</dbReference>
<dbReference type="Pfam" id="PF21365">
    <property type="entry name" value="Glyco_hydro_31_3rd"/>
    <property type="match status" value="1"/>
</dbReference>
<dbReference type="Pfam" id="PF00088">
    <property type="entry name" value="Trefoil"/>
    <property type="match status" value="1"/>
</dbReference>
<keyword evidence="8" id="KW-0732">Signal</keyword>
<dbReference type="Gene3D" id="2.60.40.1760">
    <property type="entry name" value="glycosyl hydrolase (family 31)"/>
    <property type="match status" value="1"/>
</dbReference>
<comment type="similarity">
    <text evidence="2 6">Belongs to the glycosyl hydrolase 31 family.</text>
</comment>
<feature type="compositionally biased region" description="Low complexity" evidence="7">
    <location>
        <begin position="1013"/>
        <end position="1049"/>
    </location>
</feature>
<dbReference type="PANTHER" id="PTHR22762">
    <property type="entry name" value="ALPHA-GLUCOSIDASE"/>
    <property type="match status" value="1"/>
</dbReference>
<comment type="subcellular location">
    <subcellularLocation>
        <location evidence="1">Membrane</location>
    </subcellularLocation>
</comment>
<dbReference type="InterPro" id="IPR048395">
    <property type="entry name" value="Glyco_hydro_31_C"/>
</dbReference>
<evidence type="ECO:0000256" key="5">
    <source>
        <dbReference type="PROSITE-ProRule" id="PRU00779"/>
    </source>
</evidence>
<evidence type="ECO:0000313" key="10">
    <source>
        <dbReference type="EMBL" id="AZA15228.1"/>
    </source>
</evidence>
<evidence type="ECO:0000256" key="1">
    <source>
        <dbReference type="ARBA" id="ARBA00004370"/>
    </source>
</evidence>
<dbReference type="InterPro" id="IPR000322">
    <property type="entry name" value="Glyco_hydro_31_TIM"/>
</dbReference>
<dbReference type="SUPFAM" id="SSF57492">
    <property type="entry name" value="Trefoil"/>
    <property type="match status" value="1"/>
</dbReference>
<comment type="caution">
    <text evidence="5">Lacks conserved residue(s) required for the propagation of feature annotation.</text>
</comment>
<evidence type="ECO:0000256" key="3">
    <source>
        <dbReference type="ARBA" id="ARBA00023136"/>
    </source>
</evidence>